<protein>
    <recommendedName>
        <fullName evidence="4">Fis family transcriptional regulator</fullName>
    </recommendedName>
</protein>
<keyword evidence="3" id="KW-1185">Reference proteome</keyword>
<gene>
    <name evidence="2" type="ORF">SAMN05192542_1199</name>
</gene>
<reference evidence="3" key="1">
    <citation type="submission" date="2016-10" db="EMBL/GenBank/DDBJ databases">
        <authorList>
            <person name="Varghese N."/>
            <person name="Submissions S."/>
        </authorList>
    </citation>
    <scope>NUCLEOTIDE SEQUENCE [LARGE SCALE GENOMIC DNA]</scope>
    <source>
        <strain evidence="3">LMG 26416</strain>
    </source>
</reference>
<accession>A0A1H7UGC1</accession>
<dbReference type="Proteomes" id="UP000199120">
    <property type="component" value="Unassembled WGS sequence"/>
</dbReference>
<dbReference type="AlphaFoldDB" id="A0A1H7UGC1"/>
<name>A0A1H7UGC1_9BURK</name>
<evidence type="ECO:0000313" key="3">
    <source>
        <dbReference type="Proteomes" id="UP000199120"/>
    </source>
</evidence>
<organism evidence="2 3">
    <name type="scientific">Paraburkholderia caballeronis</name>
    <dbReference type="NCBI Taxonomy" id="416943"/>
    <lineage>
        <taxon>Bacteria</taxon>
        <taxon>Pseudomonadati</taxon>
        <taxon>Pseudomonadota</taxon>
        <taxon>Betaproteobacteria</taxon>
        <taxon>Burkholderiales</taxon>
        <taxon>Burkholderiaceae</taxon>
        <taxon>Paraburkholderia</taxon>
    </lineage>
</organism>
<evidence type="ECO:0000313" key="2">
    <source>
        <dbReference type="EMBL" id="SEL95794.1"/>
    </source>
</evidence>
<sequence>MLRKKFSPPTPLPHRSARLRAIDQSPLPKEELLRLALRYHFALRWLDSDDGQLEHFVLLAQHFMIARSLCRLGCQQIPETTLADADAAISAWTNKGIQTGVFRVDRAAFDAIQAFLLAHDEQLRTASRAAVSVALADLAEMRQKAVENNAQPHSPLPAKMPEISAAGRS</sequence>
<dbReference type="OrthoDB" id="9986354at2"/>
<dbReference type="RefSeq" id="WP_090549960.1">
    <property type="nucleotide sequence ID" value="NZ_FNSR01000002.1"/>
</dbReference>
<dbReference type="EMBL" id="FOAJ01000019">
    <property type="protein sequence ID" value="SEL95794.1"/>
    <property type="molecule type" value="Genomic_DNA"/>
</dbReference>
<proteinExistence type="predicted"/>
<feature type="region of interest" description="Disordered" evidence="1">
    <location>
        <begin position="147"/>
        <end position="169"/>
    </location>
</feature>
<evidence type="ECO:0000256" key="1">
    <source>
        <dbReference type="SAM" id="MobiDB-lite"/>
    </source>
</evidence>
<evidence type="ECO:0008006" key="4">
    <source>
        <dbReference type="Google" id="ProtNLM"/>
    </source>
</evidence>